<keyword evidence="5" id="KW-0106">Calcium</keyword>
<dbReference type="Gene3D" id="1.10.238.10">
    <property type="entry name" value="EF-hand"/>
    <property type="match status" value="1"/>
</dbReference>
<evidence type="ECO:0000256" key="3">
    <source>
        <dbReference type="ARBA" id="ARBA00022490"/>
    </source>
</evidence>
<dbReference type="PROSITE" id="PS50222">
    <property type="entry name" value="EF_HAND_2"/>
    <property type="match status" value="2"/>
</dbReference>
<dbReference type="Pfam" id="PF13499">
    <property type="entry name" value="EF-hand_7"/>
    <property type="match status" value="1"/>
</dbReference>
<accession>A0A1R2BPR6</accession>
<dbReference type="FunFam" id="1.10.238.10:FF:000178">
    <property type="entry name" value="Calmodulin-2 A"/>
    <property type="match status" value="1"/>
</dbReference>
<evidence type="ECO:0000313" key="11">
    <source>
        <dbReference type="Proteomes" id="UP000187209"/>
    </source>
</evidence>
<dbReference type="InterPro" id="IPR002048">
    <property type="entry name" value="EF_hand_dom"/>
</dbReference>
<dbReference type="CDD" id="cd00051">
    <property type="entry name" value="EFh"/>
    <property type="match status" value="1"/>
</dbReference>
<evidence type="ECO:0000313" key="10">
    <source>
        <dbReference type="EMBL" id="OMJ78768.1"/>
    </source>
</evidence>
<dbReference type="Proteomes" id="UP000187209">
    <property type="component" value="Unassembled WGS sequence"/>
</dbReference>
<name>A0A1R2BPR6_9CILI</name>
<sequence length="343" mass="40022">MADLDFPPEEIENFKKLFDIFDKDSSGAIDVSDMEQVMEQLGKDPARARSLLDEIDPNHDGKIGFDEYLKMLSNIEKELEGSAPEASQDAIQAENKVLDFLQLLEEYRLKCESEGNYNEAKKAQLKYDELKKKETIRQLQQIREAQEKELNSLEEAQNTQLEDFNKAWDSYMTEYEATAYKSLEKLKEKHIQEYQELMEKVTAEAQKKVKHSKELLALRQKQQVLAKQKSYEEAEKIKAKADQLEAIEDEKNEVIVKKIIETKEKKLRQQQQMALAALLKRIQRDRNEQIKHREMDSNRLIMRNRNIVNSLVIKQNAEAKKTLQQVKENLGDIKKNMKSISNG</sequence>
<keyword evidence="6" id="KW-0206">Cytoskeleton</keyword>
<dbReference type="PANTHER" id="PTHR47026">
    <property type="entry name" value="PIGMENTOSA GTPASE REGULATOR-LIKE PROTEIN, PUTATIVE-RELATED"/>
    <property type="match status" value="1"/>
</dbReference>
<dbReference type="InterPro" id="IPR018247">
    <property type="entry name" value="EF_Hand_1_Ca_BS"/>
</dbReference>
<dbReference type="PROSITE" id="PS00018">
    <property type="entry name" value="EF_HAND_1"/>
    <property type="match status" value="2"/>
</dbReference>
<dbReference type="GO" id="GO:0005509">
    <property type="term" value="F:calcium ion binding"/>
    <property type="evidence" value="ECO:0007669"/>
    <property type="project" value="InterPro"/>
</dbReference>
<evidence type="ECO:0000256" key="6">
    <source>
        <dbReference type="ARBA" id="ARBA00023212"/>
    </source>
</evidence>
<dbReference type="PANTHER" id="PTHR47026:SF2">
    <property type="entry name" value="FLAGELLAR ASSOCIATED PROTEIN"/>
    <property type="match status" value="1"/>
</dbReference>
<dbReference type="OrthoDB" id="445416at2759"/>
<keyword evidence="4" id="KW-0677">Repeat</keyword>
<protein>
    <recommendedName>
        <fullName evidence="9">EF-hand domain-containing protein</fullName>
    </recommendedName>
</protein>
<evidence type="ECO:0000259" key="9">
    <source>
        <dbReference type="PROSITE" id="PS50222"/>
    </source>
</evidence>
<evidence type="ECO:0000256" key="5">
    <source>
        <dbReference type="ARBA" id="ARBA00022837"/>
    </source>
</evidence>
<evidence type="ECO:0000256" key="2">
    <source>
        <dbReference type="ARBA" id="ARBA00005253"/>
    </source>
</evidence>
<proteinExistence type="inferred from homology"/>
<comment type="subcellular location">
    <subcellularLocation>
        <location evidence="1">Cytoplasm</location>
        <location evidence="1">Cytoskeleton</location>
    </subcellularLocation>
</comment>
<dbReference type="GO" id="GO:0005856">
    <property type="term" value="C:cytoskeleton"/>
    <property type="evidence" value="ECO:0007669"/>
    <property type="project" value="UniProtKB-SubCell"/>
</dbReference>
<comment type="caution">
    <text evidence="10">The sequence shown here is derived from an EMBL/GenBank/DDBJ whole genome shotgun (WGS) entry which is preliminary data.</text>
</comment>
<comment type="function">
    <text evidence="7">Plays a fundamental role in microtubule organizing center structure and function. Component of the infraciliary lattice (ICL) and the ciliary basal bodies.</text>
</comment>
<evidence type="ECO:0000256" key="4">
    <source>
        <dbReference type="ARBA" id="ARBA00022737"/>
    </source>
</evidence>
<dbReference type="SMART" id="SM00054">
    <property type="entry name" value="EFh"/>
    <property type="match status" value="2"/>
</dbReference>
<gene>
    <name evidence="10" type="ORF">SteCoe_21342</name>
</gene>
<organism evidence="10 11">
    <name type="scientific">Stentor coeruleus</name>
    <dbReference type="NCBI Taxonomy" id="5963"/>
    <lineage>
        <taxon>Eukaryota</taxon>
        <taxon>Sar</taxon>
        <taxon>Alveolata</taxon>
        <taxon>Ciliophora</taxon>
        <taxon>Postciliodesmatophora</taxon>
        <taxon>Heterotrichea</taxon>
        <taxon>Heterotrichida</taxon>
        <taxon>Stentoridae</taxon>
        <taxon>Stentor</taxon>
    </lineage>
</organism>
<keyword evidence="3" id="KW-0963">Cytoplasm</keyword>
<evidence type="ECO:0000256" key="1">
    <source>
        <dbReference type="ARBA" id="ARBA00004245"/>
    </source>
</evidence>
<feature type="domain" description="EF-hand" evidence="9">
    <location>
        <begin position="46"/>
        <end position="78"/>
    </location>
</feature>
<evidence type="ECO:0000256" key="7">
    <source>
        <dbReference type="ARBA" id="ARBA00025692"/>
    </source>
</evidence>
<keyword evidence="8" id="KW-0175">Coiled coil</keyword>
<dbReference type="EMBL" id="MPUH01000504">
    <property type="protein sequence ID" value="OMJ78768.1"/>
    <property type="molecule type" value="Genomic_DNA"/>
</dbReference>
<evidence type="ECO:0000256" key="8">
    <source>
        <dbReference type="SAM" id="Coils"/>
    </source>
</evidence>
<dbReference type="SUPFAM" id="SSF47473">
    <property type="entry name" value="EF-hand"/>
    <property type="match status" value="1"/>
</dbReference>
<feature type="coiled-coil region" evidence="8">
    <location>
        <begin position="136"/>
        <end position="336"/>
    </location>
</feature>
<dbReference type="AlphaFoldDB" id="A0A1R2BPR6"/>
<feature type="domain" description="EF-hand" evidence="9">
    <location>
        <begin position="9"/>
        <end position="44"/>
    </location>
</feature>
<reference evidence="10 11" key="1">
    <citation type="submission" date="2016-11" db="EMBL/GenBank/DDBJ databases">
        <title>The macronuclear genome of Stentor coeruleus: a giant cell with tiny introns.</title>
        <authorList>
            <person name="Slabodnick M."/>
            <person name="Ruby J.G."/>
            <person name="Reiff S.B."/>
            <person name="Swart E.C."/>
            <person name="Gosai S."/>
            <person name="Prabakaran S."/>
            <person name="Witkowska E."/>
            <person name="Larue G.E."/>
            <person name="Fisher S."/>
            <person name="Freeman R.M."/>
            <person name="Gunawardena J."/>
            <person name="Chu W."/>
            <person name="Stover N.A."/>
            <person name="Gregory B.D."/>
            <person name="Nowacki M."/>
            <person name="Derisi J."/>
            <person name="Roy S.W."/>
            <person name="Marshall W.F."/>
            <person name="Sood P."/>
        </authorList>
    </citation>
    <scope>NUCLEOTIDE SEQUENCE [LARGE SCALE GENOMIC DNA]</scope>
    <source>
        <strain evidence="10">WM001</strain>
    </source>
</reference>
<dbReference type="InterPro" id="IPR011992">
    <property type="entry name" value="EF-hand-dom_pair"/>
</dbReference>
<keyword evidence="11" id="KW-1185">Reference proteome</keyword>
<comment type="similarity">
    <text evidence="2">Belongs to the centrin family.</text>
</comment>